<accession>A0A098E1U3</accession>
<dbReference type="AlphaFoldDB" id="A0A098E1U3"/>
<reference evidence="3 5" key="3">
    <citation type="journal article" date="2015" name="BMC Genomics">
        <title>The completed genome sequence of the pathogenic ascomycete fungus Fusarium graminearum.</title>
        <authorList>
            <person name="King R."/>
            <person name="Urban M."/>
            <person name="Hammond-Kosack M.C."/>
            <person name="Hassani-Pak K."/>
            <person name="Hammond-Kosack K.E."/>
        </authorList>
    </citation>
    <scope>NUCLEOTIDE SEQUENCE [LARGE SCALE GENOMIC DNA]</scope>
    <source>
        <strain evidence="5">ATCC MYA-4620 / CBS 123657 / FGSC 9075 / NRRL 31084 / PH-1</strain>
        <strain evidence="3">PH-1</strain>
    </source>
</reference>
<evidence type="ECO:0000313" key="4">
    <source>
        <dbReference type="EnsemblFungi" id="CEF87078"/>
    </source>
</evidence>
<dbReference type="EnsemblFungi" id="CEF87078">
    <property type="protein sequence ID" value="CEF87078"/>
    <property type="gene ID" value="FGRRES_17464"/>
</dbReference>
<dbReference type="EMBL" id="HG970334">
    <property type="protein sequence ID" value="CEF87078.1"/>
    <property type="molecule type" value="Genomic_DNA"/>
</dbReference>
<evidence type="ECO:0000259" key="1">
    <source>
        <dbReference type="Pfam" id="PF06985"/>
    </source>
</evidence>
<reference evidence="4 5" key="2">
    <citation type="journal article" date="2010" name="Nature">
        <title>Comparative genomics reveals mobile pathogenicity chromosomes in Fusarium.</title>
        <authorList>
            <person name="Ma L.J."/>
            <person name="van der Does H.C."/>
            <person name="Borkovich K.A."/>
            <person name="Coleman J.J."/>
            <person name="Daboussi M.J."/>
            <person name="Di Pietro A."/>
            <person name="Dufresne M."/>
            <person name="Freitag M."/>
            <person name="Grabherr M."/>
            <person name="Henrissat B."/>
            <person name="Houterman P.M."/>
            <person name="Kang S."/>
            <person name="Shim W.B."/>
            <person name="Woloshuk C."/>
            <person name="Xie X."/>
            <person name="Xu J.R."/>
            <person name="Antoniw J."/>
            <person name="Baker S.E."/>
            <person name="Bluhm B.H."/>
            <person name="Breakspear A."/>
            <person name="Brown D.W."/>
            <person name="Butchko R.A."/>
            <person name="Chapman S."/>
            <person name="Coulson R."/>
            <person name="Coutinho P.M."/>
            <person name="Danchin E.G."/>
            <person name="Diener A."/>
            <person name="Gale L.R."/>
            <person name="Gardiner D.M."/>
            <person name="Goff S."/>
            <person name="Hammond-Kosack K.E."/>
            <person name="Hilburn K."/>
            <person name="Hua-Van A."/>
            <person name="Jonkers W."/>
            <person name="Kazan K."/>
            <person name="Kodira C.D."/>
            <person name="Koehrsen M."/>
            <person name="Kumar L."/>
            <person name="Lee Y.H."/>
            <person name="Li L."/>
            <person name="Manners J.M."/>
            <person name="Miranda-Saavedra D."/>
            <person name="Mukherjee M."/>
            <person name="Park G."/>
            <person name="Park J."/>
            <person name="Park S.Y."/>
            <person name="Proctor R.H."/>
            <person name="Regev A."/>
            <person name="Ruiz-Roldan M.C."/>
            <person name="Sain D."/>
            <person name="Sakthikumar S."/>
            <person name="Sykes S."/>
            <person name="Schwartz D.C."/>
            <person name="Turgeon B.G."/>
            <person name="Wapinski I."/>
            <person name="Yoder O."/>
            <person name="Young S."/>
            <person name="Zeng Q."/>
            <person name="Zhou S."/>
            <person name="Galagan J."/>
            <person name="Cuomo C.A."/>
            <person name="Kistler H.C."/>
            <person name="Rep M."/>
        </authorList>
    </citation>
    <scope>GENOME REANNOTATION</scope>
    <source>
        <strain evidence="5">ATCC MYA-4620 / CBS 123657 / FGSC 9075 / NRRL 31084 / PH-1</strain>
        <strain evidence="4">PH-1 / ATCC MYA-4620 / FGSC 9075 / NRRL 31084</strain>
    </source>
</reference>
<dbReference type="InterPro" id="IPR058525">
    <property type="entry name" value="DUF8212"/>
</dbReference>
<gene>
    <name evidence="4" type="primary">FG11165.1</name>
    <name evidence="3" type="ORF">FGRAMPH1_01T21375</name>
</gene>
<name>A0A098E1U3_GIBZE</name>
<feature type="domain" description="DUF8212" evidence="2">
    <location>
        <begin position="253"/>
        <end position="284"/>
    </location>
</feature>
<dbReference type="InterPro" id="IPR010730">
    <property type="entry name" value="HET"/>
</dbReference>
<dbReference type="VEuPathDB" id="FungiDB:FGRAMPH1_01G21375"/>
<dbReference type="PANTHER" id="PTHR10622">
    <property type="entry name" value="HET DOMAIN-CONTAINING PROTEIN"/>
    <property type="match status" value="1"/>
</dbReference>
<dbReference type="InParanoid" id="A0A098E1U3"/>
<organism evidence="3 5">
    <name type="scientific">Gibberella zeae (strain ATCC MYA-4620 / CBS 123657 / FGSC 9075 / NRRL 31084 / PH-1)</name>
    <name type="common">Wheat head blight fungus</name>
    <name type="synonym">Fusarium graminearum</name>
    <dbReference type="NCBI Taxonomy" id="229533"/>
    <lineage>
        <taxon>Eukaryota</taxon>
        <taxon>Fungi</taxon>
        <taxon>Dikarya</taxon>
        <taxon>Ascomycota</taxon>
        <taxon>Pezizomycotina</taxon>
        <taxon>Sordariomycetes</taxon>
        <taxon>Hypocreomycetidae</taxon>
        <taxon>Hypocreales</taxon>
        <taxon>Nectriaceae</taxon>
        <taxon>Fusarium</taxon>
    </lineage>
</organism>
<evidence type="ECO:0000259" key="2">
    <source>
        <dbReference type="Pfam" id="PF26640"/>
    </source>
</evidence>
<dbReference type="Pfam" id="PF06985">
    <property type="entry name" value="HET"/>
    <property type="match status" value="1"/>
</dbReference>
<dbReference type="Pfam" id="PF26640">
    <property type="entry name" value="DUF8212"/>
    <property type="match status" value="1"/>
</dbReference>
<dbReference type="STRING" id="229533.A0A098E1U3"/>
<reference evidence="4 5" key="1">
    <citation type="journal article" date="2007" name="Science">
        <title>The Fusarium graminearum genome reveals a link between localized polymorphism and pathogen specialization.</title>
        <authorList>
            <person name="Cuomo C.A."/>
            <person name="Gueldener U."/>
            <person name="Xu J.-R."/>
            <person name="Trail F."/>
            <person name="Turgeon B.G."/>
            <person name="Di Pietro A."/>
            <person name="Walton J.D."/>
            <person name="Ma L.-J."/>
            <person name="Baker S.E."/>
            <person name="Rep M."/>
            <person name="Adam G."/>
            <person name="Antoniw J."/>
            <person name="Baldwin T."/>
            <person name="Calvo S.E."/>
            <person name="Chang Y.-L."/>
            <person name="DeCaprio D."/>
            <person name="Gale L.R."/>
            <person name="Gnerre S."/>
            <person name="Goswami R.S."/>
            <person name="Hammond-Kosack K."/>
            <person name="Harris L.J."/>
            <person name="Hilburn K."/>
            <person name="Kennell J.C."/>
            <person name="Kroken S."/>
            <person name="Magnuson J.K."/>
            <person name="Mannhaupt G."/>
            <person name="Mauceli E.W."/>
            <person name="Mewes H.-W."/>
            <person name="Mitterbauer R."/>
            <person name="Muehlbauer G."/>
            <person name="Muensterkoetter M."/>
            <person name="Nelson D."/>
            <person name="O'Donnell K."/>
            <person name="Ouellet T."/>
            <person name="Qi W."/>
            <person name="Quesneville H."/>
            <person name="Roncero M.I.G."/>
            <person name="Seong K.-Y."/>
            <person name="Tetko I.V."/>
            <person name="Urban M."/>
            <person name="Waalwijk C."/>
            <person name="Ward T.J."/>
            <person name="Yao J."/>
            <person name="Birren B.W."/>
            <person name="Kistler H.C."/>
        </authorList>
    </citation>
    <scope>NUCLEOTIDE SEQUENCE [LARGE SCALE GENOMIC DNA]</scope>
    <source>
        <strain evidence="5">ATCC MYA-4620 / CBS 123657 / FGSC 9075 / NRRL 31084 / PH-1</strain>
        <strain evidence="4">PH-1 / ATCC MYA-4620 / FGSC 9075 / NRRL 31084</strain>
    </source>
</reference>
<evidence type="ECO:0000313" key="3">
    <source>
        <dbReference type="EMBL" id="CEF87078.1"/>
    </source>
</evidence>
<sequence>MQLINVLTFGLEEFHKNIPEYAILSHTWGNAKDEVSFQEINNPSPEVRLKKGFRKIELCVQQAQLDGLMYCWVDTCCIDKSSSAELSEAINSMFTWYRNSAVCYIYLDDVEGMAPESLSAFRRSRWFTRGWTLQELVAPQTRRFFDMHWSCIGEMSRTLNNKYRVNGFFRVGTEADEIANLSSTTTKFSSWVAEITGIPDRVFYAGDLKSISAATKMSWAAKRETTRIEDQAYCLLGLFDVNMPLLYGEGRDAFIRLQEEILKKAPDHTLFTWGSTASSTPTLSGLLSYSPKNFSSYGCRNLRPKRIGNPYEMTNKGLHLQIRLVETMDDPDEFYAILDVDNETSVGQDYQYSIRLRRLDVWGQYARVHTDTGLCCERESDMSASIIPSHIYVQNCINHVSPMNLTRNPSKLILGCRMTSMSLAIIGTSGSASWDPDTFSICPPVSENYYARVALQQTMTPDPSLTMTIGWRIQKDASGNALSHLAALSDPNDLDNSHVAWWDVISSRTHNYHSVLSYEIVNGELVVEITLHDQSIKGSMKYRSPFFHMRKKKTVYKKFVPTAKFHRVSRRDKRKEI</sequence>
<proteinExistence type="predicted"/>
<keyword evidence="5" id="KW-1185">Reference proteome</keyword>
<accession>A0A0E0SKW5</accession>
<dbReference type="Proteomes" id="UP000070720">
    <property type="component" value="Chromosome 3"/>
</dbReference>
<dbReference type="PANTHER" id="PTHR10622:SF12">
    <property type="entry name" value="HET DOMAIN-CONTAINING PROTEIN"/>
    <property type="match status" value="1"/>
</dbReference>
<protein>
    <submittedName>
        <fullName evidence="3">Chromosome 3, complete genome</fullName>
    </submittedName>
</protein>
<evidence type="ECO:0000313" key="5">
    <source>
        <dbReference type="Proteomes" id="UP000070720"/>
    </source>
</evidence>
<dbReference type="eggNOG" id="KOG4177">
    <property type="taxonomic scope" value="Eukaryota"/>
</dbReference>
<reference evidence="4" key="4">
    <citation type="submission" date="2017-01" db="UniProtKB">
        <authorList>
            <consortium name="EnsemblFungi"/>
        </authorList>
    </citation>
    <scope>IDENTIFICATION</scope>
    <source>
        <strain evidence="4">PH-1 / ATCC MYA-4620 / FGSC 9075 / NRRL 31084</strain>
    </source>
</reference>
<feature type="domain" description="Heterokaryon incompatibility" evidence="1">
    <location>
        <begin position="21"/>
        <end position="109"/>
    </location>
</feature>